<feature type="transmembrane region" description="Helical" evidence="2">
    <location>
        <begin position="130"/>
        <end position="152"/>
    </location>
</feature>
<feature type="compositionally biased region" description="Polar residues" evidence="1">
    <location>
        <begin position="244"/>
        <end position="254"/>
    </location>
</feature>
<name>A0A0G4HS25_9ALVE</name>
<accession>A0A0G4HS25</accession>
<feature type="region of interest" description="Disordered" evidence="1">
    <location>
        <begin position="240"/>
        <end position="318"/>
    </location>
</feature>
<feature type="compositionally biased region" description="Low complexity" evidence="1">
    <location>
        <begin position="285"/>
        <end position="296"/>
    </location>
</feature>
<sequence>MAVMKSLNYQLIRLVLLGTLSIVTLFMIIGLTTPYLWGVKQAQNTSGGEDSSGSAVMQVGAHKICYKLVEGVPSSADGSQSTQWLCNPIPFSTSCVKKGKVLTPAGFVDLDMSVYGGNEDLCSKHYGGMVAGWLAFSFILCAVFVLCASFVVSKLTATITHIVSIGLQFAAMICLVVTFSLYGQLLDAAKKEGGTEADALGFHWGYSFALMMTSLCLVIVLMAVEVLACLFIRDGGETDADNGTGRTNARTTQLLDPGDGLKTDFVQWPIAEGKGGDEAPPPRPGTLSARGSTAGSTAGGGVPPREETSQSVFTPYDG</sequence>
<keyword evidence="2" id="KW-1133">Transmembrane helix</keyword>
<dbReference type="VEuPathDB" id="CryptoDB:Cvel_1310"/>
<reference evidence="3" key="1">
    <citation type="submission" date="2014-11" db="EMBL/GenBank/DDBJ databases">
        <authorList>
            <person name="Otto D Thomas"/>
            <person name="Naeem Raeece"/>
        </authorList>
    </citation>
    <scope>NUCLEOTIDE SEQUENCE</scope>
</reference>
<dbReference type="AlphaFoldDB" id="A0A0G4HS25"/>
<feature type="transmembrane region" description="Helical" evidence="2">
    <location>
        <begin position="159"/>
        <end position="182"/>
    </location>
</feature>
<evidence type="ECO:0000256" key="1">
    <source>
        <dbReference type="SAM" id="MobiDB-lite"/>
    </source>
</evidence>
<protein>
    <submittedName>
        <fullName evidence="3">Uncharacterized protein</fullName>
    </submittedName>
</protein>
<evidence type="ECO:0000256" key="2">
    <source>
        <dbReference type="SAM" id="Phobius"/>
    </source>
</evidence>
<gene>
    <name evidence="3" type="ORF">Cvel_1310</name>
</gene>
<proteinExistence type="predicted"/>
<feature type="transmembrane region" description="Helical" evidence="2">
    <location>
        <begin position="202"/>
        <end position="224"/>
    </location>
</feature>
<keyword evidence="2" id="KW-0472">Membrane</keyword>
<organism evidence="3">
    <name type="scientific">Chromera velia CCMP2878</name>
    <dbReference type="NCBI Taxonomy" id="1169474"/>
    <lineage>
        <taxon>Eukaryota</taxon>
        <taxon>Sar</taxon>
        <taxon>Alveolata</taxon>
        <taxon>Colpodellida</taxon>
        <taxon>Chromeraceae</taxon>
        <taxon>Chromera</taxon>
    </lineage>
</organism>
<feature type="transmembrane region" description="Helical" evidence="2">
    <location>
        <begin position="12"/>
        <end position="37"/>
    </location>
</feature>
<keyword evidence="2" id="KW-0812">Transmembrane</keyword>
<feature type="compositionally biased region" description="Polar residues" evidence="1">
    <location>
        <begin position="309"/>
        <end position="318"/>
    </location>
</feature>
<evidence type="ECO:0000313" key="3">
    <source>
        <dbReference type="EMBL" id="CEM47196.1"/>
    </source>
</evidence>
<dbReference type="Gene3D" id="1.20.140.150">
    <property type="match status" value="1"/>
</dbReference>
<dbReference type="EMBL" id="CDMZ01003668">
    <property type="protein sequence ID" value="CEM47196.1"/>
    <property type="molecule type" value="Genomic_DNA"/>
</dbReference>